<sequence length="47" mass="4982">MPAPTWEPAPGYSLPMTEAASLPAAYRPSSAAPSRPTTWACVLIRIP</sequence>
<reference evidence="1 2" key="1">
    <citation type="submission" date="2024-09" db="EMBL/GenBank/DDBJ databases">
        <authorList>
            <person name="Sun Q."/>
            <person name="Mori K."/>
        </authorList>
    </citation>
    <scope>NUCLEOTIDE SEQUENCE [LARGE SCALE GENOMIC DNA]</scope>
    <source>
        <strain evidence="1 2">CCM 7609</strain>
    </source>
</reference>
<protein>
    <submittedName>
        <fullName evidence="1">Uncharacterized protein</fullName>
    </submittedName>
</protein>
<organism evidence="1 2">
    <name type="scientific">Citricoccus parietis</name>
    <dbReference type="NCBI Taxonomy" id="592307"/>
    <lineage>
        <taxon>Bacteria</taxon>
        <taxon>Bacillati</taxon>
        <taxon>Actinomycetota</taxon>
        <taxon>Actinomycetes</taxon>
        <taxon>Micrococcales</taxon>
        <taxon>Micrococcaceae</taxon>
        <taxon>Citricoccus</taxon>
    </lineage>
</organism>
<comment type="caution">
    <text evidence="1">The sequence shown here is derived from an EMBL/GenBank/DDBJ whole genome shotgun (WGS) entry which is preliminary data.</text>
</comment>
<proteinExistence type="predicted"/>
<name>A0ABV5FYI2_9MICC</name>
<accession>A0ABV5FYI2</accession>
<evidence type="ECO:0000313" key="1">
    <source>
        <dbReference type="EMBL" id="MFB9071741.1"/>
    </source>
</evidence>
<keyword evidence="2" id="KW-1185">Reference proteome</keyword>
<dbReference type="EMBL" id="JBHMFI010000001">
    <property type="protein sequence ID" value="MFB9071741.1"/>
    <property type="molecule type" value="Genomic_DNA"/>
</dbReference>
<gene>
    <name evidence="1" type="ORF">ACFFX0_11210</name>
</gene>
<dbReference type="Proteomes" id="UP001589575">
    <property type="component" value="Unassembled WGS sequence"/>
</dbReference>
<evidence type="ECO:0000313" key="2">
    <source>
        <dbReference type="Proteomes" id="UP001589575"/>
    </source>
</evidence>